<dbReference type="EMBL" id="UYRU01054498">
    <property type="protein sequence ID" value="VDN12682.1"/>
    <property type="molecule type" value="Genomic_DNA"/>
</dbReference>
<keyword evidence="1" id="KW-1133">Transmembrane helix</keyword>
<keyword evidence="1" id="KW-0812">Transmembrane</keyword>
<reference evidence="2 3" key="1">
    <citation type="submission" date="2018-11" db="EMBL/GenBank/DDBJ databases">
        <authorList>
            <consortium name="Pathogen Informatics"/>
        </authorList>
    </citation>
    <scope>NUCLEOTIDE SEQUENCE [LARGE SCALE GENOMIC DNA]</scope>
</reference>
<evidence type="ECO:0000313" key="3">
    <source>
        <dbReference type="Proteomes" id="UP000281553"/>
    </source>
</evidence>
<accession>A0A3P7NWX5</accession>
<dbReference type="Proteomes" id="UP000281553">
    <property type="component" value="Unassembled WGS sequence"/>
</dbReference>
<protein>
    <submittedName>
        <fullName evidence="2">Uncharacterized protein</fullName>
    </submittedName>
</protein>
<evidence type="ECO:0000256" key="1">
    <source>
        <dbReference type="SAM" id="Phobius"/>
    </source>
</evidence>
<gene>
    <name evidence="2" type="ORF">DILT_LOCUS8513</name>
</gene>
<organism evidence="2 3">
    <name type="scientific">Dibothriocephalus latus</name>
    <name type="common">Fish tapeworm</name>
    <name type="synonym">Diphyllobothrium latum</name>
    <dbReference type="NCBI Taxonomy" id="60516"/>
    <lineage>
        <taxon>Eukaryota</taxon>
        <taxon>Metazoa</taxon>
        <taxon>Spiralia</taxon>
        <taxon>Lophotrochozoa</taxon>
        <taxon>Platyhelminthes</taxon>
        <taxon>Cestoda</taxon>
        <taxon>Eucestoda</taxon>
        <taxon>Diphyllobothriidea</taxon>
        <taxon>Diphyllobothriidae</taxon>
        <taxon>Dibothriocephalus</taxon>
    </lineage>
</organism>
<feature type="transmembrane region" description="Helical" evidence="1">
    <location>
        <begin position="56"/>
        <end position="81"/>
    </location>
</feature>
<dbReference type="AlphaFoldDB" id="A0A3P7NWX5"/>
<keyword evidence="1" id="KW-0472">Membrane</keyword>
<sequence>MVKIISDGYVTDILSDKELNVAPANVSCGVNLQEEILNKLKVKLVDWSPYSLGLEIALGIFILCGIGLLLVGITALVEFCLGAFKKVALIIALAIEIRTCVKLE</sequence>
<evidence type="ECO:0000313" key="2">
    <source>
        <dbReference type="EMBL" id="VDN12682.1"/>
    </source>
</evidence>
<name>A0A3P7NWX5_DIBLA</name>
<proteinExistence type="predicted"/>
<keyword evidence="3" id="KW-1185">Reference proteome</keyword>